<feature type="region of interest" description="Disordered" evidence="1">
    <location>
        <begin position="135"/>
        <end position="168"/>
    </location>
</feature>
<dbReference type="AlphaFoldDB" id="A0A7J8MRT6"/>
<reference evidence="3 4" key="1">
    <citation type="journal article" date="2019" name="Genome Biol. Evol.">
        <title>Insights into the evolution of the New World diploid cottons (Gossypium, subgenus Houzingenia) based on genome sequencing.</title>
        <authorList>
            <person name="Grover C.E."/>
            <person name="Arick M.A. 2nd"/>
            <person name="Thrash A."/>
            <person name="Conover J.L."/>
            <person name="Sanders W.S."/>
            <person name="Peterson D.G."/>
            <person name="Frelichowski J.E."/>
            <person name="Scheffler J.A."/>
            <person name="Scheffler B.E."/>
            <person name="Wendel J.F."/>
        </authorList>
    </citation>
    <scope>NUCLEOTIDE SEQUENCE [LARGE SCALE GENOMIC DNA]</scope>
    <source>
        <strain evidence="3">157</strain>
        <tissue evidence="3">Leaf</tissue>
    </source>
</reference>
<evidence type="ECO:0000259" key="2">
    <source>
        <dbReference type="Pfam" id="PF14392"/>
    </source>
</evidence>
<dbReference type="SUPFAM" id="SSF56219">
    <property type="entry name" value="DNase I-like"/>
    <property type="match status" value="1"/>
</dbReference>
<comment type="caution">
    <text evidence="3">The sequence shown here is derived from an EMBL/GenBank/DDBJ whole genome shotgun (WGS) entry which is preliminary data.</text>
</comment>
<dbReference type="InterPro" id="IPR036691">
    <property type="entry name" value="Endo/exonu/phosph_ase_sf"/>
</dbReference>
<sequence length="284" mass="32279">MDRQITLDIRNAIGELVAIEWKNRNEVWTEFFKLKIKINVLCPLRRVIRWVRRDGVEVIFAIKYERLLTFCYSCDLIGHTTGKCTNKEETSDSSSLNLQSGSWLKANTVAQNQDRSMWRNRIEIVATNGFLNKAKDESKTDTKDESEQISQKGKRKMGETESYGGKPIQNSEVKLIGQHFTMQGGSWRSAPPRAMKILCWNCRGVGNPMTVHELKQLLVANDPDIVFLCETRVQSNKMSRIRCLCRMDGCLAVNAIGKSGGLAMLWREGTRAEITNYLGTILTP</sequence>
<organism evidence="3 4">
    <name type="scientific">Gossypium lobatum</name>
    <dbReference type="NCBI Taxonomy" id="34289"/>
    <lineage>
        <taxon>Eukaryota</taxon>
        <taxon>Viridiplantae</taxon>
        <taxon>Streptophyta</taxon>
        <taxon>Embryophyta</taxon>
        <taxon>Tracheophyta</taxon>
        <taxon>Spermatophyta</taxon>
        <taxon>Magnoliopsida</taxon>
        <taxon>eudicotyledons</taxon>
        <taxon>Gunneridae</taxon>
        <taxon>Pentapetalae</taxon>
        <taxon>rosids</taxon>
        <taxon>malvids</taxon>
        <taxon>Malvales</taxon>
        <taxon>Malvaceae</taxon>
        <taxon>Malvoideae</taxon>
        <taxon>Gossypium</taxon>
    </lineage>
</organism>
<dbReference type="PANTHER" id="PTHR35218:SF9">
    <property type="entry name" value="ENDONUCLEASE_EXONUCLEASE_PHOSPHATASE DOMAIN-CONTAINING PROTEIN"/>
    <property type="match status" value="1"/>
</dbReference>
<dbReference type="PANTHER" id="PTHR35218">
    <property type="entry name" value="RNASE H DOMAIN-CONTAINING PROTEIN"/>
    <property type="match status" value="1"/>
</dbReference>
<keyword evidence="4" id="KW-1185">Reference proteome</keyword>
<dbReference type="Pfam" id="PF14392">
    <property type="entry name" value="zf-CCHC_4"/>
    <property type="match status" value="1"/>
</dbReference>
<evidence type="ECO:0000256" key="1">
    <source>
        <dbReference type="SAM" id="MobiDB-lite"/>
    </source>
</evidence>
<protein>
    <recommendedName>
        <fullName evidence="2">Zinc knuckle CX2CX4HX4C domain-containing protein</fullName>
    </recommendedName>
</protein>
<accession>A0A7J8MRT6</accession>
<evidence type="ECO:0000313" key="4">
    <source>
        <dbReference type="Proteomes" id="UP000593572"/>
    </source>
</evidence>
<dbReference type="InterPro" id="IPR025836">
    <property type="entry name" value="Zn_knuckle_CX2CX4HX4C"/>
</dbReference>
<dbReference type="Proteomes" id="UP000593572">
    <property type="component" value="Unassembled WGS sequence"/>
</dbReference>
<dbReference type="Gene3D" id="3.60.10.10">
    <property type="entry name" value="Endonuclease/exonuclease/phosphatase"/>
    <property type="match status" value="1"/>
</dbReference>
<name>A0A7J8MRT6_9ROSI</name>
<feature type="domain" description="Zinc knuckle CX2CX4HX4C" evidence="2">
    <location>
        <begin position="48"/>
        <end position="85"/>
    </location>
</feature>
<dbReference type="EMBL" id="JABEZX010000009">
    <property type="protein sequence ID" value="MBA0567282.1"/>
    <property type="molecule type" value="Genomic_DNA"/>
</dbReference>
<feature type="compositionally biased region" description="Basic and acidic residues" evidence="1">
    <location>
        <begin position="135"/>
        <end position="146"/>
    </location>
</feature>
<proteinExistence type="predicted"/>
<evidence type="ECO:0000313" key="3">
    <source>
        <dbReference type="EMBL" id="MBA0567282.1"/>
    </source>
</evidence>
<gene>
    <name evidence="3" type="ORF">Golob_012028</name>
</gene>